<evidence type="ECO:0000256" key="4">
    <source>
        <dbReference type="ARBA" id="ARBA00022679"/>
    </source>
</evidence>
<protein>
    <recommendedName>
        <fullName evidence="11">Biosynthetic peptidoglycan transglycosylase</fullName>
        <ecNumber evidence="11">2.4.99.28</ecNumber>
    </recommendedName>
    <alternativeName>
        <fullName evidence="11">Glycan polymerase</fullName>
    </alternativeName>
    <alternativeName>
        <fullName evidence="11">Peptidoglycan glycosyltransferase MtgA</fullName>
        <shortName evidence="11">PGT</shortName>
    </alternativeName>
</protein>
<comment type="function">
    <text evidence="11">Peptidoglycan polymerase that catalyzes glycan chain elongation from lipid-linked precursors.</text>
</comment>
<evidence type="ECO:0000256" key="9">
    <source>
        <dbReference type="ARBA" id="ARBA00023136"/>
    </source>
</evidence>
<dbReference type="GO" id="GO:0008360">
    <property type="term" value="P:regulation of cell shape"/>
    <property type="evidence" value="ECO:0007669"/>
    <property type="project" value="UniProtKB-KW"/>
</dbReference>
<dbReference type="HAMAP" id="MF_00766">
    <property type="entry name" value="PGT_MtgA"/>
    <property type="match status" value="1"/>
</dbReference>
<accession>A0A0J5S5N0</accession>
<dbReference type="InterPro" id="IPR036950">
    <property type="entry name" value="PBP_transglycosylase"/>
</dbReference>
<dbReference type="InterPro" id="IPR011812">
    <property type="entry name" value="Pep_trsgly"/>
</dbReference>
<dbReference type="GO" id="GO:0009252">
    <property type="term" value="P:peptidoglycan biosynthetic process"/>
    <property type="evidence" value="ECO:0007669"/>
    <property type="project" value="UniProtKB-UniRule"/>
</dbReference>
<dbReference type="SUPFAM" id="SSF53955">
    <property type="entry name" value="Lysozyme-like"/>
    <property type="match status" value="1"/>
</dbReference>
<keyword evidence="7 11" id="KW-0573">Peptidoglycan synthesis</keyword>
<feature type="domain" description="Glycosyl transferase family 51" evidence="12">
    <location>
        <begin position="79"/>
        <end position="247"/>
    </location>
</feature>
<comment type="similarity">
    <text evidence="11">Belongs to the glycosyltransferase 51 family.</text>
</comment>
<evidence type="ECO:0000256" key="3">
    <source>
        <dbReference type="ARBA" id="ARBA00022676"/>
    </source>
</evidence>
<name>A0A0J5S5N0_9PAST</name>
<evidence type="ECO:0000313" key="14">
    <source>
        <dbReference type="Proteomes" id="UP000036270"/>
    </source>
</evidence>
<sequence>MAKRRKKQSRSLCKKLMSFFIPTKFRSLKGWLWFGVSRLGLAIAGFYLSLTLIFSVVPVPFSAYMVQKKIEHLIQQDDYRIQYKWVSLDRIAWQMQMAVIAGEDQKFDSHFGIDFSAIQWAIKRNAKQSQKKAIGASTISQQTVKNLYLWHGASWVRKGAEVPLTFLIESVWDKQRVLEVYLNIAEFGDGIFGVEAAARHYFNKSARHLTLSESALLAASLPNPMIYKVNKPGLMMRKRQQWIIHQIQNLGGQHYLEKL</sequence>
<dbReference type="Proteomes" id="UP000036270">
    <property type="component" value="Unassembled WGS sequence"/>
</dbReference>
<dbReference type="STRING" id="67855.RO21_02250"/>
<dbReference type="GO" id="GO:0016763">
    <property type="term" value="F:pentosyltransferase activity"/>
    <property type="evidence" value="ECO:0007669"/>
    <property type="project" value="InterPro"/>
</dbReference>
<keyword evidence="6 11" id="KW-0133">Cell shape</keyword>
<keyword evidence="2 11" id="KW-0997">Cell inner membrane</keyword>
<reference evidence="13 14" key="1">
    <citation type="submission" date="2014-12" db="EMBL/GenBank/DDBJ databases">
        <title>Reclassification of Actinobacillus muris as Muribacter muris.</title>
        <authorList>
            <person name="Christensen H."/>
            <person name="Nicklas W."/>
            <person name="Bisgaard M."/>
        </authorList>
    </citation>
    <scope>NUCLEOTIDE SEQUENCE [LARGE SCALE GENOMIC DNA]</scope>
    <source>
        <strain evidence="13 14">Ackerman80-443D</strain>
    </source>
</reference>
<comment type="catalytic activity">
    <reaction evidence="11">
        <text>[GlcNAc-(1-&gt;4)-Mur2Ac(oyl-L-Ala-gamma-D-Glu-L-Lys-D-Ala-D-Ala)](n)-di-trans,octa-cis-undecaprenyl diphosphate + beta-D-GlcNAc-(1-&gt;4)-Mur2Ac(oyl-L-Ala-gamma-D-Glu-L-Lys-D-Ala-D-Ala)-di-trans,octa-cis-undecaprenyl diphosphate = [GlcNAc-(1-&gt;4)-Mur2Ac(oyl-L-Ala-gamma-D-Glu-L-Lys-D-Ala-D-Ala)](n+1)-di-trans,octa-cis-undecaprenyl diphosphate + di-trans,octa-cis-undecaprenyl diphosphate + H(+)</text>
        <dbReference type="Rhea" id="RHEA:23708"/>
        <dbReference type="Rhea" id="RHEA-COMP:9602"/>
        <dbReference type="Rhea" id="RHEA-COMP:9603"/>
        <dbReference type="ChEBI" id="CHEBI:15378"/>
        <dbReference type="ChEBI" id="CHEBI:58405"/>
        <dbReference type="ChEBI" id="CHEBI:60033"/>
        <dbReference type="ChEBI" id="CHEBI:78435"/>
        <dbReference type="EC" id="2.4.99.28"/>
    </reaction>
</comment>
<dbReference type="EMBL" id="JWIZ01000012">
    <property type="protein sequence ID" value="KMK52152.1"/>
    <property type="molecule type" value="Genomic_DNA"/>
</dbReference>
<evidence type="ECO:0000259" key="12">
    <source>
        <dbReference type="Pfam" id="PF00912"/>
    </source>
</evidence>
<dbReference type="Gene3D" id="1.10.3810.10">
    <property type="entry name" value="Biosynthetic peptidoglycan transglycosylase-like"/>
    <property type="match status" value="1"/>
</dbReference>
<evidence type="ECO:0000256" key="10">
    <source>
        <dbReference type="ARBA" id="ARBA00023316"/>
    </source>
</evidence>
<keyword evidence="3 11" id="KW-0328">Glycosyltransferase</keyword>
<keyword evidence="10 11" id="KW-0961">Cell wall biogenesis/degradation</keyword>
<keyword evidence="1 11" id="KW-1003">Cell membrane</keyword>
<dbReference type="InterPro" id="IPR001264">
    <property type="entry name" value="Glyco_trans_51"/>
</dbReference>
<dbReference type="NCBIfam" id="TIGR02070">
    <property type="entry name" value="mono_pep_trsgly"/>
    <property type="match status" value="1"/>
</dbReference>
<evidence type="ECO:0000256" key="5">
    <source>
        <dbReference type="ARBA" id="ARBA00022692"/>
    </source>
</evidence>
<keyword evidence="5 11" id="KW-0812">Transmembrane</keyword>
<keyword evidence="9 11" id="KW-0472">Membrane</keyword>
<gene>
    <name evidence="11" type="primary">mtgA</name>
    <name evidence="13" type="ORF">RO21_02250</name>
</gene>
<evidence type="ECO:0000313" key="13">
    <source>
        <dbReference type="EMBL" id="KMK52152.1"/>
    </source>
</evidence>
<evidence type="ECO:0000256" key="8">
    <source>
        <dbReference type="ARBA" id="ARBA00022989"/>
    </source>
</evidence>
<keyword evidence="14" id="KW-1185">Reference proteome</keyword>
<comment type="subcellular location">
    <subcellularLocation>
        <location evidence="11">Cell inner membrane</location>
        <topology evidence="11">Single-pass membrane protein</topology>
    </subcellularLocation>
</comment>
<dbReference type="AlphaFoldDB" id="A0A0J5S5N0"/>
<dbReference type="PANTHER" id="PTHR30400:SF0">
    <property type="entry name" value="BIOSYNTHETIC PEPTIDOGLYCAN TRANSGLYCOSYLASE"/>
    <property type="match status" value="1"/>
</dbReference>
<evidence type="ECO:0000256" key="11">
    <source>
        <dbReference type="HAMAP-Rule" id="MF_00766"/>
    </source>
</evidence>
<proteinExistence type="inferred from homology"/>
<comment type="caution">
    <text evidence="13">The sequence shown here is derived from an EMBL/GenBank/DDBJ whole genome shotgun (WGS) entry which is preliminary data.</text>
</comment>
<dbReference type="InterPro" id="IPR023346">
    <property type="entry name" value="Lysozyme-like_dom_sf"/>
</dbReference>
<organism evidence="13 14">
    <name type="scientific">Muribacter muris</name>
    <dbReference type="NCBI Taxonomy" id="67855"/>
    <lineage>
        <taxon>Bacteria</taxon>
        <taxon>Pseudomonadati</taxon>
        <taxon>Pseudomonadota</taxon>
        <taxon>Gammaproteobacteria</taxon>
        <taxon>Pasteurellales</taxon>
        <taxon>Pasteurellaceae</taxon>
        <taxon>Muribacter</taxon>
    </lineage>
</organism>
<dbReference type="Pfam" id="PF00912">
    <property type="entry name" value="Transgly"/>
    <property type="match status" value="1"/>
</dbReference>
<dbReference type="GO" id="GO:0008955">
    <property type="term" value="F:peptidoglycan glycosyltransferase activity"/>
    <property type="evidence" value="ECO:0007669"/>
    <property type="project" value="UniProtKB-UniRule"/>
</dbReference>
<dbReference type="GO" id="GO:0009274">
    <property type="term" value="C:peptidoglycan-based cell wall"/>
    <property type="evidence" value="ECO:0007669"/>
    <property type="project" value="InterPro"/>
</dbReference>
<dbReference type="RefSeq" id="WP_047976179.1">
    <property type="nucleotide sequence ID" value="NZ_JWIZ01000012.1"/>
</dbReference>
<dbReference type="EC" id="2.4.99.28" evidence="11"/>
<comment type="pathway">
    <text evidence="11">Cell wall biogenesis; peptidoglycan biosynthesis.</text>
</comment>
<dbReference type="PATRIC" id="fig|67855.3.peg.192"/>
<dbReference type="UniPathway" id="UPA00219"/>
<keyword evidence="8 11" id="KW-1133">Transmembrane helix</keyword>
<evidence type="ECO:0000256" key="6">
    <source>
        <dbReference type="ARBA" id="ARBA00022960"/>
    </source>
</evidence>
<dbReference type="GO" id="GO:0005886">
    <property type="term" value="C:plasma membrane"/>
    <property type="evidence" value="ECO:0007669"/>
    <property type="project" value="UniProtKB-SubCell"/>
</dbReference>
<dbReference type="GO" id="GO:0071555">
    <property type="term" value="P:cell wall organization"/>
    <property type="evidence" value="ECO:0007669"/>
    <property type="project" value="UniProtKB-KW"/>
</dbReference>
<dbReference type="PANTHER" id="PTHR30400">
    <property type="entry name" value="MONOFUNCTIONAL BIOSYNTHETIC PEPTIDOGLYCAN TRANSGLYCOSYLASE"/>
    <property type="match status" value="1"/>
</dbReference>
<evidence type="ECO:0000256" key="7">
    <source>
        <dbReference type="ARBA" id="ARBA00022984"/>
    </source>
</evidence>
<keyword evidence="4 11" id="KW-0808">Transferase</keyword>
<evidence type="ECO:0000256" key="1">
    <source>
        <dbReference type="ARBA" id="ARBA00022475"/>
    </source>
</evidence>
<evidence type="ECO:0000256" key="2">
    <source>
        <dbReference type="ARBA" id="ARBA00022519"/>
    </source>
</evidence>